<evidence type="ECO:0008006" key="3">
    <source>
        <dbReference type="Google" id="ProtNLM"/>
    </source>
</evidence>
<proteinExistence type="predicted"/>
<sequence>MDNNDFRAAAEQWLAGFDTQAHKAVGQLRESSDRLGTFARSRWDSAFAESSPKLSEETRRNASHARDVLSRWYVKGVEVSTTGADRAVDAFVGVARTAVSRAAEWRARRA</sequence>
<dbReference type="EMBL" id="JADDIV010000004">
    <property type="protein sequence ID" value="MBE7368542.1"/>
    <property type="molecule type" value="Genomic_DNA"/>
</dbReference>
<keyword evidence="2" id="KW-1185">Reference proteome</keyword>
<accession>A0ABR9S5G2</accession>
<gene>
    <name evidence="1" type="ORF">IM787_13365</name>
</gene>
<evidence type="ECO:0000313" key="1">
    <source>
        <dbReference type="EMBL" id="MBE7368542.1"/>
    </source>
</evidence>
<evidence type="ECO:0000313" key="2">
    <source>
        <dbReference type="Proteomes" id="UP000806285"/>
    </source>
</evidence>
<organism evidence="1 2">
    <name type="scientific">Ramlibacter pallidus</name>
    <dbReference type="NCBI Taxonomy" id="2780087"/>
    <lineage>
        <taxon>Bacteria</taxon>
        <taxon>Pseudomonadati</taxon>
        <taxon>Pseudomonadota</taxon>
        <taxon>Betaproteobacteria</taxon>
        <taxon>Burkholderiales</taxon>
        <taxon>Comamonadaceae</taxon>
        <taxon>Ramlibacter</taxon>
    </lineage>
</organism>
<name>A0ABR9S5G2_9BURK</name>
<protein>
    <recommendedName>
        <fullName evidence="3">Phasin domain-containing protein</fullName>
    </recommendedName>
</protein>
<comment type="caution">
    <text evidence="1">The sequence shown here is derived from an EMBL/GenBank/DDBJ whole genome shotgun (WGS) entry which is preliminary data.</text>
</comment>
<dbReference type="Proteomes" id="UP000806285">
    <property type="component" value="Unassembled WGS sequence"/>
</dbReference>
<dbReference type="RefSeq" id="WP_193677184.1">
    <property type="nucleotide sequence ID" value="NZ_JADDIV010000004.1"/>
</dbReference>
<reference evidence="1 2" key="1">
    <citation type="submission" date="2020-10" db="EMBL/GenBank/DDBJ databases">
        <title>Ramlibacter sp. HM2 16S ribosomal RNA gene Genome sequencing and assembly.</title>
        <authorList>
            <person name="Kang M."/>
        </authorList>
    </citation>
    <scope>NUCLEOTIDE SEQUENCE [LARGE SCALE GENOMIC DNA]</scope>
    <source>
        <strain evidence="1 2">HM2</strain>
    </source>
</reference>